<organism evidence="6 7">
    <name type="scientific">Pelosinus propionicus DSM 13327</name>
    <dbReference type="NCBI Taxonomy" id="1123291"/>
    <lineage>
        <taxon>Bacteria</taxon>
        <taxon>Bacillati</taxon>
        <taxon>Bacillota</taxon>
        <taxon>Negativicutes</taxon>
        <taxon>Selenomonadales</taxon>
        <taxon>Sporomusaceae</taxon>
        <taxon>Pelosinus</taxon>
    </lineage>
</organism>
<dbReference type="InterPro" id="IPR000847">
    <property type="entry name" value="LysR_HTH_N"/>
</dbReference>
<dbReference type="Gene3D" id="3.40.190.290">
    <property type="match status" value="1"/>
</dbReference>
<dbReference type="Proteomes" id="UP000199520">
    <property type="component" value="Unassembled WGS sequence"/>
</dbReference>
<dbReference type="Gene3D" id="1.10.10.10">
    <property type="entry name" value="Winged helix-like DNA-binding domain superfamily/Winged helix DNA-binding domain"/>
    <property type="match status" value="1"/>
</dbReference>
<dbReference type="STRING" id="1123291.SAMN04490355_104729"/>
<evidence type="ECO:0000256" key="3">
    <source>
        <dbReference type="ARBA" id="ARBA00023125"/>
    </source>
</evidence>
<dbReference type="PROSITE" id="PS50931">
    <property type="entry name" value="HTH_LYSR"/>
    <property type="match status" value="1"/>
</dbReference>
<dbReference type="InterPro" id="IPR036390">
    <property type="entry name" value="WH_DNA-bd_sf"/>
</dbReference>
<dbReference type="GO" id="GO:0000976">
    <property type="term" value="F:transcription cis-regulatory region binding"/>
    <property type="evidence" value="ECO:0007669"/>
    <property type="project" value="TreeGrafter"/>
</dbReference>
<dbReference type="InterPro" id="IPR036388">
    <property type="entry name" value="WH-like_DNA-bd_sf"/>
</dbReference>
<dbReference type="SUPFAM" id="SSF46785">
    <property type="entry name" value="Winged helix' DNA-binding domain"/>
    <property type="match status" value="1"/>
</dbReference>
<dbReference type="PANTHER" id="PTHR30126">
    <property type="entry name" value="HTH-TYPE TRANSCRIPTIONAL REGULATOR"/>
    <property type="match status" value="1"/>
</dbReference>
<dbReference type="GO" id="GO:0003700">
    <property type="term" value="F:DNA-binding transcription factor activity"/>
    <property type="evidence" value="ECO:0007669"/>
    <property type="project" value="InterPro"/>
</dbReference>
<protein>
    <submittedName>
        <fullName evidence="6">DNA-binding transcriptional regulator, LysR family</fullName>
    </submittedName>
</protein>
<sequence length="294" mass="33045">MDTRDLRTFVTIAKHGNFTKAATELGYAQSTITGQIRTLEAELGTRLFERIGRRTFLTSTAQKLMGYAQTILSLSNEMISLAELNNMPQGALRVASSESLLSTRLPSLLAEYHRLYPSVELILKYGNCESYLQDLRENEIDVCLLLDQQIVDPDFVPVIAVSEPIGLFGAPHHRLAECGKISVSDLRDETLILGEVDCCYRRLLELSMSKEGIRPKSILEIDSVEITRQLVAGNLGITVLPRVTVKNFLEKKELIELDWQGPPFNLKTQLLYHKGKWISPALKAFLELSANYFT</sequence>
<dbReference type="PANTHER" id="PTHR30126:SF100">
    <property type="entry name" value="LYSR-FAMILY TRANSCRIPTIONAL REGULATOR"/>
    <property type="match status" value="1"/>
</dbReference>
<evidence type="ECO:0000256" key="2">
    <source>
        <dbReference type="ARBA" id="ARBA00023015"/>
    </source>
</evidence>
<comment type="similarity">
    <text evidence="1">Belongs to the LysR transcriptional regulatory family.</text>
</comment>
<dbReference type="AlphaFoldDB" id="A0A1I4NIN8"/>
<evidence type="ECO:0000313" key="7">
    <source>
        <dbReference type="Proteomes" id="UP000199520"/>
    </source>
</evidence>
<name>A0A1I4NIN8_9FIRM</name>
<evidence type="ECO:0000256" key="1">
    <source>
        <dbReference type="ARBA" id="ARBA00009437"/>
    </source>
</evidence>
<feature type="domain" description="HTH lysR-type" evidence="5">
    <location>
        <begin position="1"/>
        <end position="58"/>
    </location>
</feature>
<dbReference type="Pfam" id="PF00126">
    <property type="entry name" value="HTH_1"/>
    <property type="match status" value="1"/>
</dbReference>
<reference evidence="7" key="1">
    <citation type="submission" date="2016-10" db="EMBL/GenBank/DDBJ databases">
        <authorList>
            <person name="Varghese N."/>
            <person name="Submissions S."/>
        </authorList>
    </citation>
    <scope>NUCLEOTIDE SEQUENCE [LARGE SCALE GENOMIC DNA]</scope>
    <source>
        <strain evidence="7">DSM 13327</strain>
    </source>
</reference>
<accession>A0A1I4NIN8</accession>
<dbReference type="PRINTS" id="PR00039">
    <property type="entry name" value="HTHLYSR"/>
</dbReference>
<keyword evidence="2" id="KW-0805">Transcription regulation</keyword>
<evidence type="ECO:0000313" key="6">
    <source>
        <dbReference type="EMBL" id="SFM15384.1"/>
    </source>
</evidence>
<keyword evidence="7" id="KW-1185">Reference proteome</keyword>
<dbReference type="FunFam" id="1.10.10.10:FF:000001">
    <property type="entry name" value="LysR family transcriptional regulator"/>
    <property type="match status" value="1"/>
</dbReference>
<keyword evidence="4" id="KW-0804">Transcription</keyword>
<dbReference type="OrthoDB" id="1684752at2"/>
<proteinExistence type="inferred from homology"/>
<evidence type="ECO:0000256" key="4">
    <source>
        <dbReference type="ARBA" id="ARBA00023163"/>
    </source>
</evidence>
<dbReference type="InterPro" id="IPR005119">
    <property type="entry name" value="LysR_subst-bd"/>
</dbReference>
<evidence type="ECO:0000259" key="5">
    <source>
        <dbReference type="PROSITE" id="PS50931"/>
    </source>
</evidence>
<dbReference type="EMBL" id="FOTS01000047">
    <property type="protein sequence ID" value="SFM15384.1"/>
    <property type="molecule type" value="Genomic_DNA"/>
</dbReference>
<dbReference type="CDD" id="cd05466">
    <property type="entry name" value="PBP2_LTTR_substrate"/>
    <property type="match status" value="1"/>
</dbReference>
<keyword evidence="3 6" id="KW-0238">DNA-binding</keyword>
<gene>
    <name evidence="6" type="ORF">SAMN04490355_104729</name>
</gene>
<dbReference type="Pfam" id="PF03466">
    <property type="entry name" value="LysR_substrate"/>
    <property type="match status" value="1"/>
</dbReference>
<dbReference type="RefSeq" id="WP_090941919.1">
    <property type="nucleotide sequence ID" value="NZ_FOTS01000047.1"/>
</dbReference>
<dbReference type="SUPFAM" id="SSF53850">
    <property type="entry name" value="Periplasmic binding protein-like II"/>
    <property type="match status" value="1"/>
</dbReference>